<accession>A0A0B1SDG0</accession>
<protein>
    <submittedName>
        <fullName evidence="1">Uncharacterized protein</fullName>
    </submittedName>
</protein>
<reference evidence="1 2" key="1">
    <citation type="submission" date="2014-03" db="EMBL/GenBank/DDBJ databases">
        <title>Draft genome of the hookworm Oesophagostomum dentatum.</title>
        <authorList>
            <person name="Mitreva M."/>
        </authorList>
    </citation>
    <scope>NUCLEOTIDE SEQUENCE [LARGE SCALE GENOMIC DNA]</scope>
    <source>
        <strain evidence="1 2">OD-Hann</strain>
    </source>
</reference>
<gene>
    <name evidence="1" type="ORF">OESDEN_19079</name>
</gene>
<sequence>MPSGKVLLRSFTLNKALPRDWNGTLI</sequence>
<keyword evidence="2" id="KW-1185">Reference proteome</keyword>
<evidence type="ECO:0000313" key="1">
    <source>
        <dbReference type="EMBL" id="KHJ81235.1"/>
    </source>
</evidence>
<organism evidence="1 2">
    <name type="scientific">Oesophagostomum dentatum</name>
    <name type="common">Nodular worm</name>
    <dbReference type="NCBI Taxonomy" id="61180"/>
    <lineage>
        <taxon>Eukaryota</taxon>
        <taxon>Metazoa</taxon>
        <taxon>Ecdysozoa</taxon>
        <taxon>Nematoda</taxon>
        <taxon>Chromadorea</taxon>
        <taxon>Rhabditida</taxon>
        <taxon>Rhabditina</taxon>
        <taxon>Rhabditomorpha</taxon>
        <taxon>Strongyloidea</taxon>
        <taxon>Strongylidae</taxon>
        <taxon>Oesophagostomum</taxon>
    </lineage>
</organism>
<proteinExistence type="predicted"/>
<dbReference type="Proteomes" id="UP000053660">
    <property type="component" value="Unassembled WGS sequence"/>
</dbReference>
<dbReference type="AlphaFoldDB" id="A0A0B1SDG0"/>
<evidence type="ECO:0000313" key="2">
    <source>
        <dbReference type="Proteomes" id="UP000053660"/>
    </source>
</evidence>
<dbReference type="EMBL" id="KN592195">
    <property type="protein sequence ID" value="KHJ81235.1"/>
    <property type="molecule type" value="Genomic_DNA"/>
</dbReference>
<name>A0A0B1SDG0_OESDE</name>